<evidence type="ECO:0000256" key="1">
    <source>
        <dbReference type="SAM" id="Coils"/>
    </source>
</evidence>
<accession>A0ABT9ZZT1</accession>
<feature type="coiled-coil region" evidence="1">
    <location>
        <begin position="7"/>
        <end position="34"/>
    </location>
</feature>
<gene>
    <name evidence="3" type="ORF">J2S74_004181</name>
</gene>
<dbReference type="InterPro" id="IPR054347">
    <property type="entry name" value="TOTE_primase"/>
</dbReference>
<evidence type="ECO:0000313" key="3">
    <source>
        <dbReference type="EMBL" id="MDQ0256759.1"/>
    </source>
</evidence>
<keyword evidence="1" id="KW-0175">Coiled coil</keyword>
<dbReference type="EMBL" id="JAUSUG010000019">
    <property type="protein sequence ID" value="MDQ0256759.1"/>
    <property type="molecule type" value="Genomic_DNA"/>
</dbReference>
<dbReference type="Pfam" id="PF22548">
    <property type="entry name" value="AEP-TOTE"/>
    <property type="match status" value="1"/>
</dbReference>
<organism evidence="3 4">
    <name type="scientific">Evansella vedderi</name>
    <dbReference type="NCBI Taxonomy" id="38282"/>
    <lineage>
        <taxon>Bacteria</taxon>
        <taxon>Bacillati</taxon>
        <taxon>Bacillota</taxon>
        <taxon>Bacilli</taxon>
        <taxon>Bacillales</taxon>
        <taxon>Bacillaceae</taxon>
        <taxon>Evansella</taxon>
    </lineage>
</organism>
<sequence>MDMYIQLKQANEEIHRLRNENARLKEELKQLKSLNFSPLPIINTDSQTVTKHSTSKEKLDLYVNLFRGRMDVFAKRWGDKNGRSGYSPVCTNEWIITFVVNLKLSVKIVITVPLHL</sequence>
<evidence type="ECO:0000259" key="2">
    <source>
        <dbReference type="Pfam" id="PF22548"/>
    </source>
</evidence>
<evidence type="ECO:0000313" key="4">
    <source>
        <dbReference type="Proteomes" id="UP001230005"/>
    </source>
</evidence>
<name>A0ABT9ZZT1_9BACI</name>
<protein>
    <recommendedName>
        <fullName evidence="2">TOTE conflict system primase domain-containing protein</fullName>
    </recommendedName>
</protein>
<dbReference type="Proteomes" id="UP001230005">
    <property type="component" value="Unassembled WGS sequence"/>
</dbReference>
<keyword evidence="4" id="KW-1185">Reference proteome</keyword>
<proteinExistence type="predicted"/>
<feature type="domain" description="TOTE conflict system primase" evidence="2">
    <location>
        <begin position="57"/>
        <end position="99"/>
    </location>
</feature>
<comment type="caution">
    <text evidence="3">The sequence shown here is derived from an EMBL/GenBank/DDBJ whole genome shotgun (WGS) entry which is preliminary data.</text>
</comment>
<reference evidence="3 4" key="1">
    <citation type="submission" date="2023-07" db="EMBL/GenBank/DDBJ databases">
        <title>Genomic Encyclopedia of Type Strains, Phase IV (KMG-IV): sequencing the most valuable type-strain genomes for metagenomic binning, comparative biology and taxonomic classification.</title>
        <authorList>
            <person name="Goeker M."/>
        </authorList>
    </citation>
    <scope>NUCLEOTIDE SEQUENCE [LARGE SCALE GENOMIC DNA]</scope>
    <source>
        <strain evidence="3 4">DSM 9768</strain>
    </source>
</reference>